<evidence type="ECO:0000256" key="8">
    <source>
        <dbReference type="ARBA" id="ARBA00022777"/>
    </source>
</evidence>
<evidence type="ECO:0000256" key="4">
    <source>
        <dbReference type="ARBA" id="ARBA00022679"/>
    </source>
</evidence>
<evidence type="ECO:0000256" key="12">
    <source>
        <dbReference type="ARBA" id="ARBA00023137"/>
    </source>
</evidence>
<name>A2FPB1_TRIV3</name>
<dbReference type="GO" id="GO:0005886">
    <property type="term" value="C:plasma membrane"/>
    <property type="evidence" value="ECO:0007669"/>
    <property type="project" value="UniProtKB-SubCell"/>
</dbReference>
<dbReference type="EC" id="2.7.10.1" evidence="2"/>
<evidence type="ECO:0000256" key="7">
    <source>
        <dbReference type="ARBA" id="ARBA00022741"/>
    </source>
</evidence>
<dbReference type="Pfam" id="PF12810">
    <property type="entry name" value="ALK_LTK_GRD"/>
    <property type="match status" value="1"/>
</dbReference>
<keyword evidence="4" id="KW-0808">Transferase</keyword>
<evidence type="ECO:0000256" key="9">
    <source>
        <dbReference type="ARBA" id="ARBA00022840"/>
    </source>
</evidence>
<evidence type="ECO:0000259" key="16">
    <source>
        <dbReference type="Pfam" id="PF12810"/>
    </source>
</evidence>
<keyword evidence="5" id="KW-0812">Transmembrane</keyword>
<keyword evidence="10" id="KW-1133">Transmembrane helix</keyword>
<evidence type="ECO:0000256" key="3">
    <source>
        <dbReference type="ARBA" id="ARBA00022475"/>
    </source>
</evidence>
<evidence type="ECO:0000256" key="13">
    <source>
        <dbReference type="ARBA" id="ARBA00023157"/>
    </source>
</evidence>
<keyword evidence="6" id="KW-0732">Signal</keyword>
<reference evidence="17" key="2">
    <citation type="journal article" date="2007" name="Science">
        <title>Draft genome sequence of the sexually transmitted pathogen Trichomonas vaginalis.</title>
        <authorList>
            <person name="Carlton J.M."/>
            <person name="Hirt R.P."/>
            <person name="Silva J.C."/>
            <person name="Delcher A.L."/>
            <person name="Schatz M."/>
            <person name="Zhao Q."/>
            <person name="Wortman J.R."/>
            <person name="Bidwell S.L."/>
            <person name="Alsmark U.C.M."/>
            <person name="Besteiro S."/>
            <person name="Sicheritz-Ponten T."/>
            <person name="Noel C.J."/>
            <person name="Dacks J.B."/>
            <person name="Foster P.G."/>
            <person name="Simillion C."/>
            <person name="Van de Peer Y."/>
            <person name="Miranda-Saavedra D."/>
            <person name="Barton G.J."/>
            <person name="Westrop G.D."/>
            <person name="Mueller S."/>
            <person name="Dessi D."/>
            <person name="Fiori P.L."/>
            <person name="Ren Q."/>
            <person name="Paulsen I."/>
            <person name="Zhang H."/>
            <person name="Bastida-Corcuera F.D."/>
            <person name="Simoes-Barbosa A."/>
            <person name="Brown M.T."/>
            <person name="Hayes R.D."/>
            <person name="Mukherjee M."/>
            <person name="Okumura C.Y."/>
            <person name="Schneider R."/>
            <person name="Smith A.J."/>
            <person name="Vanacova S."/>
            <person name="Villalvazo M."/>
            <person name="Haas B.J."/>
            <person name="Pertea M."/>
            <person name="Feldblyum T.V."/>
            <person name="Utterback T.R."/>
            <person name="Shu C.L."/>
            <person name="Osoegawa K."/>
            <person name="de Jong P.J."/>
            <person name="Hrdy I."/>
            <person name="Horvathova L."/>
            <person name="Zubacova Z."/>
            <person name="Dolezal P."/>
            <person name="Malik S.B."/>
            <person name="Logsdon J.M. Jr."/>
            <person name="Henze K."/>
            <person name="Gupta A."/>
            <person name="Wang C.C."/>
            <person name="Dunne R.L."/>
            <person name="Upcroft J.A."/>
            <person name="Upcroft P."/>
            <person name="White O."/>
            <person name="Salzberg S.L."/>
            <person name="Tang P."/>
            <person name="Chiu C.-H."/>
            <person name="Lee Y.-S."/>
            <person name="Embley T.M."/>
            <person name="Coombs G.H."/>
            <person name="Mottram J.C."/>
            <person name="Tachezy J."/>
            <person name="Fraser-Liggett C.M."/>
            <person name="Johnson P.J."/>
        </authorList>
    </citation>
    <scope>NUCLEOTIDE SEQUENCE [LARGE SCALE GENOMIC DNA]</scope>
    <source>
        <strain evidence="17">G3</strain>
    </source>
</reference>
<evidence type="ECO:0000256" key="2">
    <source>
        <dbReference type="ARBA" id="ARBA00011902"/>
    </source>
</evidence>
<dbReference type="GO" id="GO:0004714">
    <property type="term" value="F:transmembrane receptor protein tyrosine kinase activity"/>
    <property type="evidence" value="ECO:0007669"/>
    <property type="project" value="UniProtKB-EC"/>
</dbReference>
<proteinExistence type="predicted"/>
<keyword evidence="18" id="KW-1185">Reference proteome</keyword>
<keyword evidence="8" id="KW-0418">Kinase</keyword>
<dbReference type="KEGG" id="tva:4750977"/>
<dbReference type="AlphaFoldDB" id="A2FPB1"/>
<keyword evidence="3" id="KW-1003">Cell membrane</keyword>
<keyword evidence="9" id="KW-0067">ATP-binding</keyword>
<evidence type="ECO:0000256" key="6">
    <source>
        <dbReference type="ARBA" id="ARBA00022729"/>
    </source>
</evidence>
<keyword evidence="7" id="KW-0547">Nucleotide-binding</keyword>
<accession>A2FPB1</accession>
<evidence type="ECO:0000256" key="5">
    <source>
        <dbReference type="ARBA" id="ARBA00022692"/>
    </source>
</evidence>
<evidence type="ECO:0000256" key="15">
    <source>
        <dbReference type="ARBA" id="ARBA00023180"/>
    </source>
</evidence>
<keyword evidence="11" id="KW-0472">Membrane</keyword>
<evidence type="ECO:0000313" key="17">
    <source>
        <dbReference type="EMBL" id="EAX93259.1"/>
    </source>
</evidence>
<keyword evidence="15" id="KW-0325">Glycoprotein</keyword>
<evidence type="ECO:0000313" key="18">
    <source>
        <dbReference type="Proteomes" id="UP000001542"/>
    </source>
</evidence>
<comment type="subcellular location">
    <subcellularLocation>
        <location evidence="1">Cell membrane</location>
        <topology evidence="1">Single-pass type I membrane protein</topology>
    </subcellularLocation>
</comment>
<gene>
    <name evidence="17" type="ORF">TVAG_338580</name>
</gene>
<dbReference type="InterPro" id="IPR055163">
    <property type="entry name" value="ALK/LTK-like_GRD"/>
</dbReference>
<keyword evidence="14" id="KW-0675">Receptor</keyword>
<dbReference type="InParanoid" id="A2FPB1"/>
<evidence type="ECO:0000256" key="10">
    <source>
        <dbReference type="ARBA" id="ARBA00022989"/>
    </source>
</evidence>
<protein>
    <recommendedName>
        <fullName evidence="2">receptor protein-tyrosine kinase</fullName>
        <ecNumber evidence="2">2.7.10.1</ecNumber>
    </recommendedName>
</protein>
<keyword evidence="13" id="KW-1015">Disulfide bond</keyword>
<reference evidence="17" key="1">
    <citation type="submission" date="2006-10" db="EMBL/GenBank/DDBJ databases">
        <authorList>
            <person name="Amadeo P."/>
            <person name="Zhao Q."/>
            <person name="Wortman J."/>
            <person name="Fraser-Liggett C."/>
            <person name="Carlton J."/>
        </authorList>
    </citation>
    <scope>NUCLEOTIDE SEQUENCE</scope>
    <source>
        <strain evidence="17">G3</strain>
    </source>
</reference>
<evidence type="ECO:0000256" key="1">
    <source>
        <dbReference type="ARBA" id="ARBA00004251"/>
    </source>
</evidence>
<keyword evidence="12" id="KW-0829">Tyrosine-protein kinase</keyword>
<sequence length="199" mass="21030">MVAGGGGGAEWNLSIGGNGGGLEGNPGQSMCEYKKICNDVISTGGTQTKGGFSSTNNGWKHIDGAFGFVQYVEDSADMGGYGGNGYFSGGSFDYSGAGGGGSSFVSGYEGCIALAGEDNETMSPTNSSIHYSGYFFESPSIQRGNSSMPLYFNKHSHGIGNKGRGCIRITILSYKFTCHPNLYFNFHDFTYIFILLFDS</sequence>
<organism evidence="17 18">
    <name type="scientific">Trichomonas vaginalis (strain ATCC PRA-98 / G3)</name>
    <dbReference type="NCBI Taxonomy" id="412133"/>
    <lineage>
        <taxon>Eukaryota</taxon>
        <taxon>Metamonada</taxon>
        <taxon>Parabasalia</taxon>
        <taxon>Trichomonadida</taxon>
        <taxon>Trichomonadidae</taxon>
        <taxon>Trichomonas</taxon>
    </lineage>
</organism>
<dbReference type="RefSeq" id="XP_001306189.1">
    <property type="nucleotide sequence ID" value="XM_001306188.1"/>
</dbReference>
<feature type="domain" description="ALK/LTK-like glycine-rich" evidence="16">
    <location>
        <begin position="1"/>
        <end position="172"/>
    </location>
</feature>
<evidence type="ECO:0000256" key="14">
    <source>
        <dbReference type="ARBA" id="ARBA00023170"/>
    </source>
</evidence>
<dbReference type="EMBL" id="DS113922">
    <property type="protein sequence ID" value="EAX93259.1"/>
    <property type="molecule type" value="Genomic_DNA"/>
</dbReference>
<evidence type="ECO:0000256" key="11">
    <source>
        <dbReference type="ARBA" id="ARBA00023136"/>
    </source>
</evidence>
<dbReference type="VEuPathDB" id="TrichDB:TVAGG3_0798970"/>
<dbReference type="Proteomes" id="UP000001542">
    <property type="component" value="Unassembled WGS sequence"/>
</dbReference>
<dbReference type="VEuPathDB" id="TrichDB:TVAG_338580"/>
<dbReference type="GO" id="GO:0005524">
    <property type="term" value="F:ATP binding"/>
    <property type="evidence" value="ECO:0007669"/>
    <property type="project" value="UniProtKB-KW"/>
</dbReference>